<keyword evidence="1" id="KW-1133">Transmembrane helix</keyword>
<protein>
    <submittedName>
        <fullName evidence="2">Uncharacterized protein</fullName>
    </submittedName>
</protein>
<evidence type="ECO:0000256" key="1">
    <source>
        <dbReference type="SAM" id="Phobius"/>
    </source>
</evidence>
<name>A0A1F7VCN6_9BACT</name>
<evidence type="ECO:0000313" key="2">
    <source>
        <dbReference type="EMBL" id="OGL87754.1"/>
    </source>
</evidence>
<keyword evidence="1" id="KW-0472">Membrane</keyword>
<feature type="transmembrane region" description="Helical" evidence="1">
    <location>
        <begin position="6"/>
        <end position="31"/>
    </location>
</feature>
<dbReference type="Proteomes" id="UP000178264">
    <property type="component" value="Unassembled WGS sequence"/>
</dbReference>
<gene>
    <name evidence="2" type="ORF">A3I42_01030</name>
</gene>
<organism evidence="2 3">
    <name type="scientific">Candidatus Uhrbacteria bacterium RIFCSPLOWO2_02_FULL_49_11</name>
    <dbReference type="NCBI Taxonomy" id="1802409"/>
    <lineage>
        <taxon>Bacteria</taxon>
        <taxon>Candidatus Uhriibacteriota</taxon>
    </lineage>
</organism>
<proteinExistence type="predicted"/>
<sequence length="82" mass="9385">MEIPIVIFLIIYSILALGFLIMSFFLVYHALRFGQTTFFNFLTLSLYVVISAFLLTSAVQFINTVDWSQTINIFSSLTSVVY</sequence>
<dbReference type="EMBL" id="MGER01000060">
    <property type="protein sequence ID" value="OGL87754.1"/>
    <property type="molecule type" value="Genomic_DNA"/>
</dbReference>
<feature type="transmembrane region" description="Helical" evidence="1">
    <location>
        <begin position="38"/>
        <end position="62"/>
    </location>
</feature>
<accession>A0A1F7VCN6</accession>
<dbReference type="AlphaFoldDB" id="A0A1F7VCN6"/>
<keyword evidence="1" id="KW-0812">Transmembrane</keyword>
<reference evidence="2 3" key="1">
    <citation type="journal article" date="2016" name="Nat. Commun.">
        <title>Thousands of microbial genomes shed light on interconnected biogeochemical processes in an aquifer system.</title>
        <authorList>
            <person name="Anantharaman K."/>
            <person name="Brown C.T."/>
            <person name="Hug L.A."/>
            <person name="Sharon I."/>
            <person name="Castelle C.J."/>
            <person name="Probst A.J."/>
            <person name="Thomas B.C."/>
            <person name="Singh A."/>
            <person name="Wilkins M.J."/>
            <person name="Karaoz U."/>
            <person name="Brodie E.L."/>
            <person name="Williams K.H."/>
            <person name="Hubbard S.S."/>
            <person name="Banfield J.F."/>
        </authorList>
    </citation>
    <scope>NUCLEOTIDE SEQUENCE [LARGE SCALE GENOMIC DNA]</scope>
</reference>
<evidence type="ECO:0000313" key="3">
    <source>
        <dbReference type="Proteomes" id="UP000178264"/>
    </source>
</evidence>
<comment type="caution">
    <text evidence="2">The sequence shown here is derived from an EMBL/GenBank/DDBJ whole genome shotgun (WGS) entry which is preliminary data.</text>
</comment>